<dbReference type="Proteomes" id="UP001139494">
    <property type="component" value="Unassembled WGS sequence"/>
</dbReference>
<evidence type="ECO:0000313" key="6">
    <source>
        <dbReference type="Proteomes" id="UP001139494"/>
    </source>
</evidence>
<dbReference type="Pfam" id="PF24278">
    <property type="entry name" value="HVO_0513_N"/>
    <property type="match status" value="1"/>
</dbReference>
<evidence type="ECO:0000256" key="1">
    <source>
        <dbReference type="ARBA" id="ARBA00023015"/>
    </source>
</evidence>
<dbReference type="AlphaFoldDB" id="A0A9R1CQQ1"/>
<dbReference type="Pfam" id="PF04967">
    <property type="entry name" value="HTH_10"/>
    <property type="match status" value="1"/>
</dbReference>
<organism evidence="5 6">
    <name type="scientific">Natronomonas aquatica</name>
    <dbReference type="NCBI Taxonomy" id="2841590"/>
    <lineage>
        <taxon>Archaea</taxon>
        <taxon>Methanobacteriati</taxon>
        <taxon>Methanobacteriota</taxon>
        <taxon>Stenosarchaea group</taxon>
        <taxon>Halobacteria</taxon>
        <taxon>Halobacteriales</taxon>
        <taxon>Natronomonadaceae</taxon>
        <taxon>Natronomonas</taxon>
    </lineage>
</organism>
<proteinExistence type="predicted"/>
<accession>A0A9R1CQQ1</accession>
<sequence>MKYATLSLTQERSDRHPMHRFLAETDGYGAARLLGSTLGDGIHTALFHVDGWPPDPYGERLCGVPSVQEYALSTQSDGTFSVYVREELDEHDRGITGAFRRAGLVIVLPVVYRPNGEITVTLVGPTTTLQTAIEAIPAEIAVDLRDIGGYDARRIENRRDLTARQAEAVTAAVECGYYEEPREGSVADVAEAIGCAPGTAAEHLRRAERTAMRTYAATTPS</sequence>
<dbReference type="PANTHER" id="PTHR34236">
    <property type="entry name" value="DIMETHYL SULFOXIDE REDUCTASE TRANSCRIPTIONAL ACTIVATOR"/>
    <property type="match status" value="1"/>
</dbReference>
<gene>
    <name evidence="5" type="ORF">KM295_00950</name>
</gene>
<feature type="domain" description="HTH bat-type" evidence="3">
    <location>
        <begin position="161"/>
        <end position="211"/>
    </location>
</feature>
<evidence type="ECO:0000259" key="3">
    <source>
        <dbReference type="Pfam" id="PF04967"/>
    </source>
</evidence>
<dbReference type="PANTHER" id="PTHR34236:SF1">
    <property type="entry name" value="DIMETHYL SULFOXIDE REDUCTASE TRANSCRIPTIONAL ACTIVATOR"/>
    <property type="match status" value="1"/>
</dbReference>
<dbReference type="InterPro" id="IPR007050">
    <property type="entry name" value="HTH_bacterioopsin"/>
</dbReference>
<dbReference type="RefSeq" id="WP_256027991.1">
    <property type="nucleotide sequence ID" value="NZ_JAHLKM010000001.1"/>
</dbReference>
<protein>
    <submittedName>
        <fullName evidence="5">Helix-turn-helix domain-containing protein</fullName>
    </submittedName>
</protein>
<keyword evidence="6" id="KW-1185">Reference proteome</keyword>
<feature type="domain" description="HVO-0513-like N-terminal" evidence="4">
    <location>
        <begin position="16"/>
        <end position="150"/>
    </location>
</feature>
<evidence type="ECO:0000313" key="5">
    <source>
        <dbReference type="EMBL" id="MCQ4332073.1"/>
    </source>
</evidence>
<reference evidence="5" key="1">
    <citation type="journal article" date="2023" name="Front. Microbiol.">
        <title>Genomic-based phylogenetic and metabolic analyses of the genus Natronomonas, and description of Natronomonas aquatica sp. nov.</title>
        <authorList>
            <person name="Garcia-Roldan A."/>
            <person name="Duran-Viseras A."/>
            <person name="de la Haba R.R."/>
            <person name="Corral P."/>
            <person name="Sanchez-Porro C."/>
            <person name="Ventosa A."/>
        </authorList>
    </citation>
    <scope>NUCLEOTIDE SEQUENCE</scope>
    <source>
        <strain evidence="5">F2-12</strain>
    </source>
</reference>
<keyword evidence="2" id="KW-0804">Transcription</keyword>
<evidence type="ECO:0000256" key="2">
    <source>
        <dbReference type="ARBA" id="ARBA00023163"/>
    </source>
</evidence>
<comment type="caution">
    <text evidence="5">The sequence shown here is derived from an EMBL/GenBank/DDBJ whole genome shotgun (WGS) entry which is preliminary data.</text>
</comment>
<keyword evidence="1" id="KW-0805">Transcription regulation</keyword>
<dbReference type="EMBL" id="JAHLKM010000001">
    <property type="protein sequence ID" value="MCQ4332073.1"/>
    <property type="molecule type" value="Genomic_DNA"/>
</dbReference>
<evidence type="ECO:0000259" key="4">
    <source>
        <dbReference type="Pfam" id="PF24278"/>
    </source>
</evidence>
<dbReference type="InterPro" id="IPR056493">
    <property type="entry name" value="HVO_0513_N"/>
</dbReference>
<name>A0A9R1CQQ1_9EURY</name>